<name>A0AAV4HWG5_9GAST</name>
<sequence>MKGRGGDRRTDKHKERESKGRDIEEQNIKIFQKWAGGDWQRDKHKRWAKKSKNSKIQGREGGLGKGWRETDGQTATTLGRVEGCNRQNMAEYQRNTCSD</sequence>
<reference evidence="2 3" key="1">
    <citation type="journal article" date="2021" name="Elife">
        <title>Chloroplast acquisition without the gene transfer in kleptoplastic sea slugs, Plakobranchus ocellatus.</title>
        <authorList>
            <person name="Maeda T."/>
            <person name="Takahashi S."/>
            <person name="Yoshida T."/>
            <person name="Shimamura S."/>
            <person name="Takaki Y."/>
            <person name="Nagai Y."/>
            <person name="Toyoda A."/>
            <person name="Suzuki Y."/>
            <person name="Arimoto A."/>
            <person name="Ishii H."/>
            <person name="Satoh N."/>
            <person name="Nishiyama T."/>
            <person name="Hasebe M."/>
            <person name="Maruyama T."/>
            <person name="Minagawa J."/>
            <person name="Obokata J."/>
            <person name="Shigenobu S."/>
        </authorList>
    </citation>
    <scope>NUCLEOTIDE SEQUENCE [LARGE SCALE GENOMIC DNA]</scope>
</reference>
<evidence type="ECO:0000313" key="2">
    <source>
        <dbReference type="EMBL" id="GFS01786.1"/>
    </source>
</evidence>
<evidence type="ECO:0000313" key="3">
    <source>
        <dbReference type="Proteomes" id="UP000762676"/>
    </source>
</evidence>
<accession>A0AAV4HWG5</accession>
<keyword evidence="3" id="KW-1185">Reference proteome</keyword>
<feature type="region of interest" description="Disordered" evidence="1">
    <location>
        <begin position="1"/>
        <end position="72"/>
    </location>
</feature>
<feature type="compositionally biased region" description="Basic and acidic residues" evidence="1">
    <location>
        <begin position="1"/>
        <end position="27"/>
    </location>
</feature>
<feature type="compositionally biased region" description="Basic residues" evidence="1">
    <location>
        <begin position="42"/>
        <end position="53"/>
    </location>
</feature>
<proteinExistence type="predicted"/>
<organism evidence="2 3">
    <name type="scientific">Elysia marginata</name>
    <dbReference type="NCBI Taxonomy" id="1093978"/>
    <lineage>
        <taxon>Eukaryota</taxon>
        <taxon>Metazoa</taxon>
        <taxon>Spiralia</taxon>
        <taxon>Lophotrochozoa</taxon>
        <taxon>Mollusca</taxon>
        <taxon>Gastropoda</taxon>
        <taxon>Heterobranchia</taxon>
        <taxon>Euthyneura</taxon>
        <taxon>Panpulmonata</taxon>
        <taxon>Sacoglossa</taxon>
        <taxon>Placobranchoidea</taxon>
        <taxon>Plakobranchidae</taxon>
        <taxon>Elysia</taxon>
    </lineage>
</organism>
<gene>
    <name evidence="2" type="ORF">ElyMa_006430800</name>
</gene>
<dbReference type="EMBL" id="BMAT01012903">
    <property type="protein sequence ID" value="GFS01786.1"/>
    <property type="molecule type" value="Genomic_DNA"/>
</dbReference>
<evidence type="ECO:0000256" key="1">
    <source>
        <dbReference type="SAM" id="MobiDB-lite"/>
    </source>
</evidence>
<dbReference type="Proteomes" id="UP000762676">
    <property type="component" value="Unassembled WGS sequence"/>
</dbReference>
<comment type="caution">
    <text evidence="2">The sequence shown here is derived from an EMBL/GenBank/DDBJ whole genome shotgun (WGS) entry which is preliminary data.</text>
</comment>
<dbReference type="AlphaFoldDB" id="A0AAV4HWG5"/>
<protein>
    <submittedName>
        <fullName evidence="2">Uncharacterized protein</fullName>
    </submittedName>
</protein>